<dbReference type="SMART" id="SM00363">
    <property type="entry name" value="S4"/>
    <property type="match status" value="1"/>
</dbReference>
<dbReference type="InterPro" id="IPR000748">
    <property type="entry name" value="PsdUridine_synth_RsuA/RluB/E/F"/>
</dbReference>
<dbReference type="GO" id="GO:0006364">
    <property type="term" value="P:rRNA processing"/>
    <property type="evidence" value="ECO:0007669"/>
    <property type="project" value="UniProtKB-ARBA"/>
</dbReference>
<accession>A0A3B0V4E0</accession>
<name>A0A3B0V4E0_9ZZZZ</name>
<dbReference type="GO" id="GO:0001522">
    <property type="term" value="P:pseudouridine synthesis"/>
    <property type="evidence" value="ECO:0007669"/>
    <property type="project" value="InterPro"/>
</dbReference>
<dbReference type="AlphaFoldDB" id="A0A3B0V4E0"/>
<gene>
    <name evidence="5" type="ORF">MNBD_BACTEROID07-281</name>
</gene>
<dbReference type="EC" id="5.4.99.22" evidence="5"/>
<dbReference type="PANTHER" id="PTHR47683">
    <property type="entry name" value="PSEUDOURIDINE SYNTHASE FAMILY PROTEIN-RELATED"/>
    <property type="match status" value="1"/>
</dbReference>
<dbReference type="GO" id="GO:0160139">
    <property type="term" value="F:23S rRNA pseudouridine(2605) synthase activity"/>
    <property type="evidence" value="ECO:0007669"/>
    <property type="project" value="UniProtKB-EC"/>
</dbReference>
<dbReference type="InterPro" id="IPR020103">
    <property type="entry name" value="PsdUridine_synth_cat_dom_sf"/>
</dbReference>
<dbReference type="GO" id="GO:0003723">
    <property type="term" value="F:RNA binding"/>
    <property type="evidence" value="ECO:0007669"/>
    <property type="project" value="InterPro"/>
</dbReference>
<dbReference type="InterPro" id="IPR042092">
    <property type="entry name" value="PsdUridine_s_RsuA/RluB/E/F_cat"/>
</dbReference>
<comment type="similarity">
    <text evidence="1">Belongs to the pseudouridine synthase RsuA family.</text>
</comment>
<dbReference type="FunFam" id="3.10.290.10:FF:000003">
    <property type="entry name" value="Pseudouridine synthase"/>
    <property type="match status" value="1"/>
</dbReference>
<feature type="region of interest" description="Disordered" evidence="3">
    <location>
        <begin position="1"/>
        <end position="42"/>
    </location>
</feature>
<evidence type="ECO:0000313" key="5">
    <source>
        <dbReference type="EMBL" id="VAW26816.1"/>
    </source>
</evidence>
<proteinExistence type="inferred from homology"/>
<evidence type="ECO:0000256" key="1">
    <source>
        <dbReference type="ARBA" id="ARBA00008348"/>
    </source>
</evidence>
<dbReference type="SUPFAM" id="SSF55174">
    <property type="entry name" value="Alpha-L RNA-binding motif"/>
    <property type="match status" value="1"/>
</dbReference>
<dbReference type="Pfam" id="PF00849">
    <property type="entry name" value="PseudoU_synth_2"/>
    <property type="match status" value="1"/>
</dbReference>
<dbReference type="PANTHER" id="PTHR47683:SF2">
    <property type="entry name" value="RNA-BINDING S4 DOMAIN-CONTAINING PROTEIN"/>
    <property type="match status" value="1"/>
</dbReference>
<sequence>MTVQKRPQKGKKSFSKPGNSHRDKSGKPGKKSAKPESPTEGIRLNKYLANAGVASRRAADQLIEGGAVSINGEVVTRLGTKVMPGDKVTFGGQTLKQEKPRYLLLNKPKGFLTTSDDPFNRRTVMSLVEKACPERIYPVGRLDRNTMGLLLFTNDGELAKKLMHPKFRIKKIYHVFLDKNLTRSDILSIANGIELADGKVIPDSIAYVAGADDKKQIGIELHSGKNRIVRRIFEHLGYQVIKLDRVFLAGLTKKDLPRGKWRFLTEKEINMLKRLG</sequence>
<feature type="domain" description="RNA-binding S4" evidence="4">
    <location>
        <begin position="42"/>
        <end position="104"/>
    </location>
</feature>
<reference evidence="5" key="1">
    <citation type="submission" date="2018-06" db="EMBL/GenBank/DDBJ databases">
        <authorList>
            <person name="Zhirakovskaya E."/>
        </authorList>
    </citation>
    <scope>NUCLEOTIDE SEQUENCE</scope>
</reference>
<evidence type="ECO:0000256" key="3">
    <source>
        <dbReference type="SAM" id="MobiDB-lite"/>
    </source>
</evidence>
<dbReference type="Pfam" id="PF01479">
    <property type="entry name" value="S4"/>
    <property type="match status" value="1"/>
</dbReference>
<dbReference type="InterPro" id="IPR018496">
    <property type="entry name" value="PsdUridine_synth_RsuA/RluB_CS"/>
</dbReference>
<dbReference type="Gene3D" id="3.10.290.10">
    <property type="entry name" value="RNA-binding S4 domain"/>
    <property type="match status" value="1"/>
</dbReference>
<dbReference type="NCBIfam" id="TIGR00093">
    <property type="entry name" value="pseudouridine synthase"/>
    <property type="match status" value="1"/>
</dbReference>
<keyword evidence="2 5" id="KW-0413">Isomerase</keyword>
<dbReference type="InterPro" id="IPR036986">
    <property type="entry name" value="S4_RNA-bd_sf"/>
</dbReference>
<dbReference type="SUPFAM" id="SSF55120">
    <property type="entry name" value="Pseudouridine synthase"/>
    <property type="match status" value="1"/>
</dbReference>
<dbReference type="InterPro" id="IPR020094">
    <property type="entry name" value="TruA/RsuA/RluB/E/F_N"/>
</dbReference>
<dbReference type="PROSITE" id="PS50889">
    <property type="entry name" value="S4"/>
    <property type="match status" value="1"/>
</dbReference>
<dbReference type="InterPro" id="IPR006145">
    <property type="entry name" value="PsdUridine_synth_RsuA/RluA"/>
</dbReference>
<dbReference type="EMBL" id="UOET01000061">
    <property type="protein sequence ID" value="VAW26816.1"/>
    <property type="molecule type" value="Genomic_DNA"/>
</dbReference>
<organism evidence="5">
    <name type="scientific">hydrothermal vent metagenome</name>
    <dbReference type="NCBI Taxonomy" id="652676"/>
    <lineage>
        <taxon>unclassified sequences</taxon>
        <taxon>metagenomes</taxon>
        <taxon>ecological metagenomes</taxon>
    </lineage>
</organism>
<dbReference type="CDD" id="cd02870">
    <property type="entry name" value="PseudoU_synth_RsuA_like"/>
    <property type="match status" value="1"/>
</dbReference>
<protein>
    <submittedName>
        <fullName evidence="5">Ribosomal large subunit pseudouridine synthase B</fullName>
        <ecNumber evidence="5">5.4.99.22</ecNumber>
    </submittedName>
</protein>
<feature type="compositionally biased region" description="Basic residues" evidence="3">
    <location>
        <begin position="1"/>
        <end position="14"/>
    </location>
</feature>
<dbReference type="InterPro" id="IPR050343">
    <property type="entry name" value="RsuA_PseudoU_synthase"/>
</dbReference>
<dbReference type="Gene3D" id="3.30.70.580">
    <property type="entry name" value="Pseudouridine synthase I, catalytic domain, N-terminal subdomain"/>
    <property type="match status" value="1"/>
</dbReference>
<dbReference type="PROSITE" id="PS01149">
    <property type="entry name" value="PSI_RSU"/>
    <property type="match status" value="1"/>
</dbReference>
<dbReference type="CDD" id="cd00165">
    <property type="entry name" value="S4"/>
    <property type="match status" value="1"/>
</dbReference>
<evidence type="ECO:0000256" key="2">
    <source>
        <dbReference type="ARBA" id="ARBA00023235"/>
    </source>
</evidence>
<evidence type="ECO:0000259" key="4">
    <source>
        <dbReference type="SMART" id="SM00363"/>
    </source>
</evidence>
<dbReference type="Gene3D" id="3.30.70.1560">
    <property type="entry name" value="Alpha-L RNA-binding motif"/>
    <property type="match status" value="1"/>
</dbReference>
<dbReference type="InterPro" id="IPR002942">
    <property type="entry name" value="S4_RNA-bd"/>
</dbReference>